<evidence type="ECO:0000313" key="2">
    <source>
        <dbReference type="EMBL" id="MFC7335596.1"/>
    </source>
</evidence>
<reference evidence="3" key="1">
    <citation type="journal article" date="2019" name="Int. J. Syst. Evol. Microbiol.">
        <title>The Global Catalogue of Microorganisms (GCM) 10K type strain sequencing project: providing services to taxonomists for standard genome sequencing and annotation.</title>
        <authorList>
            <consortium name="The Broad Institute Genomics Platform"/>
            <consortium name="The Broad Institute Genome Sequencing Center for Infectious Disease"/>
            <person name="Wu L."/>
            <person name="Ma J."/>
        </authorList>
    </citation>
    <scope>NUCLEOTIDE SEQUENCE [LARGE SCALE GENOMIC DNA]</scope>
    <source>
        <strain evidence="3">CGMCC 4.1467</strain>
    </source>
</reference>
<keyword evidence="3" id="KW-1185">Reference proteome</keyword>
<sequence>MKLSSKSFRTHAIGLAGTFAVILLLFTLVNTWINPIWVTPAPWTNNDFAKDRQIYRNLRTAKAGLARSGDWDVALLGSSRVAIGLDPSIPQWGENQVVNLGMSGASINENAAMAEYVIEHQPDLKSLILGVDLTDLTSETDLARNAGFYDSPLNKLGDPFERELRYYVGFSTAEASYKTMQARRNGFIPPYTTKGHWAHHRVTETMRNVLQRDSVPFAIRYVRKRQIELALSDTKVASLRRAIRACLENDVELVIFIPPNHAVYLSVFPLCSDPDPFFRLDRQTILELVETEQAKFPDAPKVVVWDFNDFHPLNCEKVPTDSETRAKFWIDGTHSFEALGNVILSRIYGWDLQDPLEASYGEILDLETLSAREARIKEGYENYRNEHPDDWNFLLSVMKEFDPKDED</sequence>
<evidence type="ECO:0000313" key="3">
    <source>
        <dbReference type="Proteomes" id="UP001596472"/>
    </source>
</evidence>
<organism evidence="2 3">
    <name type="scientific">Haloferula chungangensis</name>
    <dbReference type="NCBI Taxonomy" id="1048331"/>
    <lineage>
        <taxon>Bacteria</taxon>
        <taxon>Pseudomonadati</taxon>
        <taxon>Verrucomicrobiota</taxon>
        <taxon>Verrucomicrobiia</taxon>
        <taxon>Verrucomicrobiales</taxon>
        <taxon>Verrucomicrobiaceae</taxon>
        <taxon>Haloferula</taxon>
    </lineage>
</organism>
<feature type="transmembrane region" description="Helical" evidence="1">
    <location>
        <begin position="12"/>
        <end position="33"/>
    </location>
</feature>
<dbReference type="EMBL" id="JBHTBS010000001">
    <property type="protein sequence ID" value="MFC7335596.1"/>
    <property type="molecule type" value="Genomic_DNA"/>
</dbReference>
<keyword evidence="1" id="KW-0472">Membrane</keyword>
<keyword evidence="1" id="KW-1133">Transmembrane helix</keyword>
<gene>
    <name evidence="2" type="ORF">ACFQY0_00285</name>
</gene>
<evidence type="ECO:0000256" key="1">
    <source>
        <dbReference type="SAM" id="Phobius"/>
    </source>
</evidence>
<accession>A0ABW2KZS4</accession>
<dbReference type="RefSeq" id="WP_379707861.1">
    <property type="nucleotide sequence ID" value="NZ_JBHTBS010000001.1"/>
</dbReference>
<keyword evidence="1" id="KW-0812">Transmembrane</keyword>
<comment type="caution">
    <text evidence="2">The sequence shown here is derived from an EMBL/GenBank/DDBJ whole genome shotgun (WGS) entry which is preliminary data.</text>
</comment>
<dbReference type="Proteomes" id="UP001596472">
    <property type="component" value="Unassembled WGS sequence"/>
</dbReference>
<proteinExistence type="predicted"/>
<name>A0ABW2KZS4_9BACT</name>
<evidence type="ECO:0008006" key="4">
    <source>
        <dbReference type="Google" id="ProtNLM"/>
    </source>
</evidence>
<protein>
    <recommendedName>
        <fullName evidence="4">SGNH/GDSL hydrolase family protein</fullName>
    </recommendedName>
</protein>